<evidence type="ECO:0000256" key="11">
    <source>
        <dbReference type="ARBA" id="ARBA00023136"/>
    </source>
</evidence>
<protein>
    <submittedName>
        <fullName evidence="14">Uncharacterized protein</fullName>
    </submittedName>
</protein>
<evidence type="ECO:0000256" key="7">
    <source>
        <dbReference type="ARBA" id="ARBA00022927"/>
    </source>
</evidence>
<evidence type="ECO:0000256" key="2">
    <source>
        <dbReference type="ARBA" id="ARBA00004567"/>
    </source>
</evidence>
<evidence type="ECO:0000256" key="4">
    <source>
        <dbReference type="ARBA" id="ARBA00022448"/>
    </source>
</evidence>
<comment type="caution">
    <text evidence="14">The sequence shown here is derived from an EMBL/GenBank/DDBJ whole genome shotgun (WGS) entry which is preliminary data.</text>
</comment>
<evidence type="ECO:0000256" key="10">
    <source>
        <dbReference type="ARBA" id="ARBA00023132"/>
    </source>
</evidence>
<evidence type="ECO:0000256" key="5">
    <source>
        <dbReference type="ARBA" id="ARBA00022692"/>
    </source>
</evidence>
<comment type="subcellular location">
    <subcellularLocation>
        <location evidence="1">Nucleus membrane</location>
        <topology evidence="1">Multi-pass membrane protein</topology>
    </subcellularLocation>
    <subcellularLocation>
        <location evidence="2">Nucleus</location>
        <location evidence="2">Nuclear pore complex</location>
    </subcellularLocation>
</comment>
<dbReference type="Proteomes" id="UP001177023">
    <property type="component" value="Unassembled WGS sequence"/>
</dbReference>
<proteinExistence type="inferred from homology"/>
<keyword evidence="10" id="KW-0906">Nuclear pore complex</keyword>
<keyword evidence="15" id="KW-1185">Reference proteome</keyword>
<gene>
    <name evidence="14" type="ORF">MSPICULIGERA_LOCUS20343</name>
</gene>
<feature type="transmembrane region" description="Helical" evidence="13">
    <location>
        <begin position="213"/>
        <end position="235"/>
    </location>
</feature>
<dbReference type="Pfam" id="PF09531">
    <property type="entry name" value="Ndc1_Nup"/>
    <property type="match status" value="1"/>
</dbReference>
<dbReference type="AlphaFoldDB" id="A0AA36D9F5"/>
<dbReference type="GO" id="GO:0015031">
    <property type="term" value="P:protein transport"/>
    <property type="evidence" value="ECO:0007669"/>
    <property type="project" value="UniProtKB-KW"/>
</dbReference>
<feature type="transmembrane region" description="Helical" evidence="13">
    <location>
        <begin position="334"/>
        <end position="353"/>
    </location>
</feature>
<dbReference type="GO" id="GO:0006999">
    <property type="term" value="P:nuclear pore organization"/>
    <property type="evidence" value="ECO:0007669"/>
    <property type="project" value="TreeGrafter"/>
</dbReference>
<name>A0AA36D9F5_9BILA</name>
<feature type="non-terminal residue" evidence="14">
    <location>
        <position position="1"/>
    </location>
</feature>
<feature type="transmembrane region" description="Helical" evidence="13">
    <location>
        <begin position="131"/>
        <end position="154"/>
    </location>
</feature>
<keyword evidence="9" id="KW-0811">Translocation</keyword>
<keyword evidence="4" id="KW-0813">Transport</keyword>
<feature type="transmembrane region" description="Helical" evidence="13">
    <location>
        <begin position="306"/>
        <end position="328"/>
    </location>
</feature>
<evidence type="ECO:0000256" key="6">
    <source>
        <dbReference type="ARBA" id="ARBA00022816"/>
    </source>
</evidence>
<dbReference type="GO" id="GO:0051028">
    <property type="term" value="P:mRNA transport"/>
    <property type="evidence" value="ECO:0007669"/>
    <property type="project" value="UniProtKB-KW"/>
</dbReference>
<evidence type="ECO:0000256" key="3">
    <source>
        <dbReference type="ARBA" id="ARBA00005760"/>
    </source>
</evidence>
<dbReference type="EMBL" id="CATQJA010002664">
    <property type="protein sequence ID" value="CAJ0582203.1"/>
    <property type="molecule type" value="Genomic_DNA"/>
</dbReference>
<feature type="transmembrane region" description="Helical" evidence="13">
    <location>
        <begin position="53"/>
        <end position="71"/>
    </location>
</feature>
<keyword evidence="7" id="KW-0653">Protein transport</keyword>
<accession>A0AA36D9F5</accession>
<dbReference type="GO" id="GO:0031965">
    <property type="term" value="C:nuclear membrane"/>
    <property type="evidence" value="ECO:0007669"/>
    <property type="project" value="UniProtKB-SubCell"/>
</dbReference>
<feature type="transmembrane region" description="Helical" evidence="13">
    <location>
        <begin position="241"/>
        <end position="260"/>
    </location>
</feature>
<comment type="similarity">
    <text evidence="3">Belongs to the NDC1 family.</text>
</comment>
<organism evidence="14 15">
    <name type="scientific">Mesorhabditis spiculigera</name>
    <dbReference type="NCBI Taxonomy" id="96644"/>
    <lineage>
        <taxon>Eukaryota</taxon>
        <taxon>Metazoa</taxon>
        <taxon>Ecdysozoa</taxon>
        <taxon>Nematoda</taxon>
        <taxon>Chromadorea</taxon>
        <taxon>Rhabditida</taxon>
        <taxon>Rhabditina</taxon>
        <taxon>Rhabditomorpha</taxon>
        <taxon>Rhabditoidea</taxon>
        <taxon>Rhabditidae</taxon>
        <taxon>Mesorhabditinae</taxon>
        <taxon>Mesorhabditis</taxon>
    </lineage>
</organism>
<evidence type="ECO:0000256" key="1">
    <source>
        <dbReference type="ARBA" id="ARBA00004232"/>
    </source>
</evidence>
<reference evidence="14" key="1">
    <citation type="submission" date="2023-06" db="EMBL/GenBank/DDBJ databases">
        <authorList>
            <person name="Delattre M."/>
        </authorList>
    </citation>
    <scope>NUCLEOTIDE SEQUENCE</scope>
    <source>
        <strain evidence="14">AF72</strain>
    </source>
</reference>
<evidence type="ECO:0000256" key="8">
    <source>
        <dbReference type="ARBA" id="ARBA00022989"/>
    </source>
</evidence>
<dbReference type="PANTHER" id="PTHR13269">
    <property type="entry name" value="NUCLEOPORIN NDC1"/>
    <property type="match status" value="1"/>
</dbReference>
<evidence type="ECO:0000313" key="14">
    <source>
        <dbReference type="EMBL" id="CAJ0582203.1"/>
    </source>
</evidence>
<evidence type="ECO:0000313" key="15">
    <source>
        <dbReference type="Proteomes" id="UP001177023"/>
    </source>
</evidence>
<dbReference type="InterPro" id="IPR019049">
    <property type="entry name" value="Nucleoporin_prot_Ndc1/Nup"/>
</dbReference>
<keyword evidence="8 13" id="KW-1133">Transmembrane helix</keyword>
<keyword evidence="5 13" id="KW-0812">Transmembrane</keyword>
<sequence>MLYALQPGAAWGWSFIKRQHASFRARNFRNRQTWHEPDVFDEDVVPITPIGRVYFLLTLMMAAATPAWFGSPRRTPATPTRIRRTSSCSLYDDYPRTPKALLPTPKVTVVLTPEGRLTYWFRDKVFERMTISSATCSVIATFLVFLASLLMQFSLLHPLQAICDVFWTICSWKIWVVLLMVTVSNFAAIRFGLCRLAHAQQRRVLFLWNRANWWYSIFFSMIAISNTMTIMGIAQYEVAGAYSKLLLYSTILFGSIYSVFSTDHQLRIDEARNYTGANLYRHLFSIKRKSIAQQAFFSALIIHRNIYIVSLIFGLPVFGPSIFSSLIWLKLHAVAISGLFISLLILQISVFLIRRQCTQPMTFPLPPLYAVDHPSEAEERTLTAMAECKEPFLKMIAFDDLRNMANDQARRKQVYALSQPGGFPRTWQRVSGCCFAVLRHIQKAIEEASRGFLAPDEQLDDENIVREMFAMPAGLRNQAYMTDMRKRVTRATLRPQQMIRAQENPFSSCMSTATYKKYFAWLRSEEMLLSRSDCSVCMSALEALCQLSINAVYEDDFGIVQNDFAEIISVITGLMSAIDCYFRVRNIRPCPTGPDAPLINLQQSLKQNFKELYMEFGTHINKLVNNDAVLDRLLK</sequence>
<evidence type="ECO:0000256" key="12">
    <source>
        <dbReference type="ARBA" id="ARBA00023242"/>
    </source>
</evidence>
<dbReference type="PANTHER" id="PTHR13269:SF6">
    <property type="entry name" value="NUCLEOPORIN NDC1"/>
    <property type="match status" value="1"/>
</dbReference>
<keyword evidence="12" id="KW-0539">Nucleus</keyword>
<evidence type="ECO:0000256" key="13">
    <source>
        <dbReference type="SAM" id="Phobius"/>
    </source>
</evidence>
<feature type="transmembrane region" description="Helical" evidence="13">
    <location>
        <begin position="174"/>
        <end position="193"/>
    </location>
</feature>
<keyword evidence="6" id="KW-0509">mRNA transport</keyword>
<dbReference type="GO" id="GO:0030674">
    <property type="term" value="F:protein-macromolecule adaptor activity"/>
    <property type="evidence" value="ECO:0007669"/>
    <property type="project" value="TreeGrafter"/>
</dbReference>
<dbReference type="GO" id="GO:0070762">
    <property type="term" value="C:nuclear pore transmembrane ring"/>
    <property type="evidence" value="ECO:0007669"/>
    <property type="project" value="TreeGrafter"/>
</dbReference>
<keyword evidence="11 13" id="KW-0472">Membrane</keyword>
<evidence type="ECO:0000256" key="9">
    <source>
        <dbReference type="ARBA" id="ARBA00023010"/>
    </source>
</evidence>